<reference evidence="2 3" key="1">
    <citation type="submission" date="2018-10" db="EMBL/GenBank/DDBJ databases">
        <title>Natrarchaeobius chitinivorans gen. nov., sp. nov., and Natrarchaeobius haloalkaliphilus sp. nov., alkaliphilic, chitin-utilizing haloarchaea from hypersaline alkaline lakes.</title>
        <authorList>
            <person name="Sorokin D.Y."/>
            <person name="Elcheninov A.G."/>
            <person name="Kostrikina N.A."/>
            <person name="Bale N.J."/>
            <person name="Sinninghe Damste J.S."/>
            <person name="Khijniak T.V."/>
            <person name="Kublanov I.V."/>
            <person name="Toshchakov S.V."/>
        </authorList>
    </citation>
    <scope>NUCLEOTIDE SEQUENCE [LARGE SCALE GENOMIC DNA]</scope>
    <source>
        <strain evidence="2 3">AArcht7</strain>
    </source>
</reference>
<evidence type="ECO:0000313" key="2">
    <source>
        <dbReference type="EMBL" id="RQG98545.1"/>
    </source>
</evidence>
<proteinExistence type="predicted"/>
<organism evidence="2 3">
    <name type="scientific">Natrarchaeobius chitinivorans</name>
    <dbReference type="NCBI Taxonomy" id="1679083"/>
    <lineage>
        <taxon>Archaea</taxon>
        <taxon>Methanobacteriati</taxon>
        <taxon>Methanobacteriota</taxon>
        <taxon>Stenosarchaea group</taxon>
        <taxon>Halobacteria</taxon>
        <taxon>Halobacteriales</taxon>
        <taxon>Natrialbaceae</taxon>
        <taxon>Natrarchaeobius</taxon>
    </lineage>
</organism>
<accession>A0A3N6PJ98</accession>
<name>A0A3N6PJ98_NATCH</name>
<dbReference type="PROSITE" id="PS51318">
    <property type="entry name" value="TAT"/>
    <property type="match status" value="1"/>
</dbReference>
<feature type="domain" description="DUF4097" evidence="1">
    <location>
        <begin position="132"/>
        <end position="273"/>
    </location>
</feature>
<dbReference type="EMBL" id="REFZ01000014">
    <property type="protein sequence ID" value="RQG98545.1"/>
    <property type="molecule type" value="Genomic_DNA"/>
</dbReference>
<keyword evidence="3" id="KW-1185">Reference proteome</keyword>
<dbReference type="OrthoDB" id="214853at2157"/>
<protein>
    <recommendedName>
        <fullName evidence="1">DUF4097 domain-containing protein</fullName>
    </recommendedName>
</protein>
<evidence type="ECO:0000259" key="1">
    <source>
        <dbReference type="Pfam" id="PF13349"/>
    </source>
</evidence>
<dbReference type="Pfam" id="PF13349">
    <property type="entry name" value="DUF4097"/>
    <property type="match status" value="1"/>
</dbReference>
<dbReference type="AlphaFoldDB" id="A0A3N6PJ98"/>
<dbReference type="Proteomes" id="UP000281431">
    <property type="component" value="Unassembled WGS sequence"/>
</dbReference>
<evidence type="ECO:0000313" key="3">
    <source>
        <dbReference type="Proteomes" id="UP000281431"/>
    </source>
</evidence>
<dbReference type="InterPro" id="IPR025164">
    <property type="entry name" value="Toastrack_DUF4097"/>
</dbReference>
<dbReference type="PROSITE" id="PS51257">
    <property type="entry name" value="PROKAR_LIPOPROTEIN"/>
    <property type="match status" value="1"/>
</dbReference>
<gene>
    <name evidence="2" type="ORF">EA472_17215</name>
</gene>
<dbReference type="InterPro" id="IPR006311">
    <property type="entry name" value="TAT_signal"/>
</dbReference>
<comment type="caution">
    <text evidence="2">The sequence shown here is derived from an EMBL/GenBank/DDBJ whole genome shotgun (WGS) entry which is preliminary data.</text>
</comment>
<sequence>MPQDLTRRRLLGGLSAAGVATLAGCTGSTPFVGRRIEDSKEFDPDGAETIAIVESTGDVSVAGDDRDTVAMDVVKQASSVRTDLEALELTRERVDDVLEFRSEYRSETGWFESEPAMNLDVAVPEELAVDRLRTSTGRITARNVRGDLAAESSTGTVRIESVDGTVAAETSTGSIEIRDVAAVGSAFASTGSIDAEIPAIDGDTDVRTSTGGVDAALSPDLDAELEVSTSTGSIDVGDLELDDAHRDGDFLRATLGDGGPRLRVETSTGSIALSTL</sequence>